<evidence type="ECO:0008006" key="13">
    <source>
        <dbReference type="Google" id="ProtNLM"/>
    </source>
</evidence>
<evidence type="ECO:0000256" key="4">
    <source>
        <dbReference type="ARBA" id="ARBA00023125"/>
    </source>
</evidence>
<dbReference type="Proteomes" id="UP001159364">
    <property type="component" value="Linkage Group LG11"/>
</dbReference>
<keyword evidence="12" id="KW-1185">Reference proteome</keyword>
<keyword evidence="6" id="KW-0804">Transcription</keyword>
<accession>A0AAV8SCK5</accession>
<evidence type="ECO:0000256" key="3">
    <source>
        <dbReference type="ARBA" id="ARBA00023015"/>
    </source>
</evidence>
<dbReference type="PROSITE" id="PS50090">
    <property type="entry name" value="MYB_LIKE"/>
    <property type="match status" value="2"/>
</dbReference>
<dbReference type="EMBL" id="JAIWQS010000011">
    <property type="protein sequence ID" value="KAJ8749937.1"/>
    <property type="molecule type" value="Genomic_DNA"/>
</dbReference>
<dbReference type="PROSITE" id="PS51294">
    <property type="entry name" value="HTH_MYB"/>
    <property type="match status" value="2"/>
</dbReference>
<dbReference type="GO" id="GO:0040008">
    <property type="term" value="P:regulation of growth"/>
    <property type="evidence" value="ECO:0007669"/>
    <property type="project" value="UniProtKB-ARBA"/>
</dbReference>
<dbReference type="AlphaFoldDB" id="A0AAV8SCK5"/>
<organism evidence="11 12">
    <name type="scientific">Erythroxylum novogranatense</name>
    <dbReference type="NCBI Taxonomy" id="1862640"/>
    <lineage>
        <taxon>Eukaryota</taxon>
        <taxon>Viridiplantae</taxon>
        <taxon>Streptophyta</taxon>
        <taxon>Embryophyta</taxon>
        <taxon>Tracheophyta</taxon>
        <taxon>Spermatophyta</taxon>
        <taxon>Magnoliopsida</taxon>
        <taxon>eudicotyledons</taxon>
        <taxon>Gunneridae</taxon>
        <taxon>Pentapetalae</taxon>
        <taxon>rosids</taxon>
        <taxon>fabids</taxon>
        <taxon>Malpighiales</taxon>
        <taxon>Erythroxylaceae</taxon>
        <taxon>Erythroxylum</taxon>
    </lineage>
</organism>
<gene>
    <name evidence="11" type="ORF">K2173_013852</name>
</gene>
<feature type="domain" description="HTH myb-type" evidence="10">
    <location>
        <begin position="28"/>
        <end position="80"/>
    </location>
</feature>
<proteinExistence type="predicted"/>
<dbReference type="PANTHER" id="PTHR47995:SF34">
    <property type="entry name" value="TRANSCRIPTION FACTOR GAMYB-LIKE"/>
    <property type="match status" value="1"/>
</dbReference>
<evidence type="ECO:0000256" key="8">
    <source>
        <dbReference type="SAM" id="MobiDB-lite"/>
    </source>
</evidence>
<dbReference type="GO" id="GO:0045893">
    <property type="term" value="P:positive regulation of DNA-templated transcription"/>
    <property type="evidence" value="ECO:0007669"/>
    <property type="project" value="UniProtKB-ARBA"/>
</dbReference>
<comment type="caution">
    <text evidence="11">The sequence shown here is derived from an EMBL/GenBank/DDBJ whole genome shotgun (WGS) entry which is preliminary data.</text>
</comment>
<dbReference type="InterPro" id="IPR009057">
    <property type="entry name" value="Homeodomain-like_sf"/>
</dbReference>
<evidence type="ECO:0000256" key="1">
    <source>
        <dbReference type="ARBA" id="ARBA00004123"/>
    </source>
</evidence>
<dbReference type="GO" id="GO:0009653">
    <property type="term" value="P:anatomical structure morphogenesis"/>
    <property type="evidence" value="ECO:0007669"/>
    <property type="project" value="UniProtKB-ARBA"/>
</dbReference>
<dbReference type="Gene3D" id="1.10.10.60">
    <property type="entry name" value="Homeodomain-like"/>
    <property type="match status" value="2"/>
</dbReference>
<keyword evidence="3" id="KW-0805">Transcription regulation</keyword>
<name>A0AAV8SCK5_9ROSI</name>
<dbReference type="PANTHER" id="PTHR47995">
    <property type="entry name" value="TRANSCRIPTION FACTOR MYB33-RELATED"/>
    <property type="match status" value="1"/>
</dbReference>
<dbReference type="GO" id="GO:0048235">
    <property type="term" value="P:pollen sperm cell differentiation"/>
    <property type="evidence" value="ECO:0007669"/>
    <property type="project" value="UniProtKB-ARBA"/>
</dbReference>
<dbReference type="SUPFAM" id="SSF46689">
    <property type="entry name" value="Homeodomain-like"/>
    <property type="match status" value="1"/>
</dbReference>
<dbReference type="FunFam" id="1.10.10.60:FF:000001">
    <property type="entry name" value="MYB-related transcription factor"/>
    <property type="match status" value="1"/>
</dbReference>
<evidence type="ECO:0000256" key="2">
    <source>
        <dbReference type="ARBA" id="ARBA00022737"/>
    </source>
</evidence>
<protein>
    <recommendedName>
        <fullName evidence="13">Transcription factor GAMYB-like</fullName>
    </recommendedName>
</protein>
<dbReference type="Pfam" id="PF00249">
    <property type="entry name" value="Myb_DNA-binding"/>
    <property type="match status" value="2"/>
</dbReference>
<keyword evidence="2" id="KW-0677">Repeat</keyword>
<evidence type="ECO:0000259" key="10">
    <source>
        <dbReference type="PROSITE" id="PS51294"/>
    </source>
</evidence>
<dbReference type="InterPro" id="IPR017930">
    <property type="entry name" value="Myb_dom"/>
</dbReference>
<dbReference type="GO" id="GO:0005634">
    <property type="term" value="C:nucleus"/>
    <property type="evidence" value="ECO:0007669"/>
    <property type="project" value="UniProtKB-SubCell"/>
</dbReference>
<dbReference type="FunFam" id="1.10.10.60:FF:000119">
    <property type="entry name" value="Transcription factor GAMYB"/>
    <property type="match status" value="1"/>
</dbReference>
<evidence type="ECO:0000256" key="7">
    <source>
        <dbReference type="ARBA" id="ARBA00023242"/>
    </source>
</evidence>
<evidence type="ECO:0000256" key="6">
    <source>
        <dbReference type="ARBA" id="ARBA00023163"/>
    </source>
</evidence>
<sequence length="487" mass="53572">MVIGNEDKKRSKCSRDSLVEDGGSLDGNGPLKKGPWTSAEDAILVDYVSKHGEGNWNAVQKHSDLSRCGKSCRLRWANHLRPDLKKGAFTAEEERRIIELHAKMGNRWARMAVELPGRTDNEIKNYWNTRIKRLQRAGLPIYPPEVCLQMFDENYGIQNMVTLQNGEPHDPNLMQQDSFEIPEVQFKNLELNRGVFSYSGTLADRPASTILKQTSEASHSYAFMSPTIYPSKRPRESESFSSIMDGSMNSGLSTFTQLDYAYEKIPEPISLSTPYDPGVNTYGNPPLAVLPGDNPLLSGSYSSSSEPLNGARKLELPSFQDSETEHDSWSTPASPLASLESVDNLIQSPPTEQAHSEFCSPRNSGLLEAVLYEAQVLKNLKCSTQQISDTSDTPGEVADAYVSRWEVHPDPTSPLGHSAASVFNESTPVNGISSDEPGCIKPETANQVLAPCLEGKMVPDITDLTRPDVLLGSCWSHSTGGFKEQGC</sequence>
<keyword evidence="7" id="KW-0539">Nucleus</keyword>
<reference evidence="11 12" key="1">
    <citation type="submission" date="2021-09" db="EMBL/GenBank/DDBJ databases">
        <title>Genomic insights and catalytic innovation underlie evolution of tropane alkaloids biosynthesis.</title>
        <authorList>
            <person name="Wang Y.-J."/>
            <person name="Tian T."/>
            <person name="Huang J.-P."/>
            <person name="Huang S.-X."/>
        </authorList>
    </citation>
    <scope>NUCLEOTIDE SEQUENCE [LARGE SCALE GENOMIC DNA]</scope>
    <source>
        <strain evidence="11">KIB-2018</strain>
        <tissue evidence="11">Leaf</tissue>
    </source>
</reference>
<evidence type="ECO:0000313" key="11">
    <source>
        <dbReference type="EMBL" id="KAJ8749937.1"/>
    </source>
</evidence>
<keyword evidence="4" id="KW-0238">DNA-binding</keyword>
<dbReference type="SMART" id="SM00717">
    <property type="entry name" value="SANT"/>
    <property type="match status" value="2"/>
</dbReference>
<evidence type="ECO:0000256" key="5">
    <source>
        <dbReference type="ARBA" id="ARBA00023159"/>
    </source>
</evidence>
<feature type="domain" description="Myb-like" evidence="9">
    <location>
        <begin position="28"/>
        <end position="80"/>
    </location>
</feature>
<dbReference type="InterPro" id="IPR001005">
    <property type="entry name" value="SANT/Myb"/>
</dbReference>
<feature type="compositionally biased region" description="Basic and acidic residues" evidence="8">
    <location>
        <begin position="1"/>
        <end position="18"/>
    </location>
</feature>
<feature type="domain" description="Myb-like" evidence="9">
    <location>
        <begin position="81"/>
        <end position="131"/>
    </location>
</feature>
<keyword evidence="5" id="KW-0010">Activator</keyword>
<comment type="subcellular location">
    <subcellularLocation>
        <location evidence="1">Nucleus</location>
    </subcellularLocation>
</comment>
<evidence type="ECO:0000259" key="9">
    <source>
        <dbReference type="PROSITE" id="PS50090"/>
    </source>
</evidence>
<evidence type="ECO:0000313" key="12">
    <source>
        <dbReference type="Proteomes" id="UP001159364"/>
    </source>
</evidence>
<dbReference type="GO" id="GO:0003677">
    <property type="term" value="F:DNA binding"/>
    <property type="evidence" value="ECO:0007669"/>
    <property type="project" value="UniProtKB-KW"/>
</dbReference>
<feature type="region of interest" description="Disordered" evidence="8">
    <location>
        <begin position="1"/>
        <end position="34"/>
    </location>
</feature>
<dbReference type="CDD" id="cd00167">
    <property type="entry name" value="SANT"/>
    <property type="match status" value="2"/>
</dbReference>
<feature type="domain" description="HTH myb-type" evidence="10">
    <location>
        <begin position="81"/>
        <end position="135"/>
    </location>
</feature>